<gene>
    <name evidence="2" type="ORF">SAMN05421806_1015</name>
</gene>
<reference evidence="2 3" key="1">
    <citation type="submission" date="2016-10" db="EMBL/GenBank/DDBJ databases">
        <authorList>
            <person name="de Groot N.N."/>
        </authorList>
    </citation>
    <scope>NUCLEOTIDE SEQUENCE [LARGE SCALE GENOMIC DNA]</scope>
    <source>
        <strain evidence="2 3">CGMCC 4.5727</strain>
    </source>
</reference>
<keyword evidence="3" id="KW-1185">Reference proteome</keyword>
<dbReference type="STRING" id="417292.SAMN05421806_1015"/>
<protein>
    <submittedName>
        <fullName evidence="2">Uncharacterized protein</fullName>
    </submittedName>
</protein>
<keyword evidence="1" id="KW-0812">Transmembrane</keyword>
<proteinExistence type="predicted"/>
<keyword evidence="1" id="KW-1133">Transmembrane helix</keyword>
<evidence type="ECO:0000313" key="2">
    <source>
        <dbReference type="EMBL" id="SDJ35491.1"/>
    </source>
</evidence>
<dbReference type="OrthoDB" id="10000179at2"/>
<accession>A0A1G8T225</accession>
<feature type="transmembrane region" description="Helical" evidence="1">
    <location>
        <begin position="12"/>
        <end position="35"/>
    </location>
</feature>
<dbReference type="Proteomes" id="UP000199155">
    <property type="component" value="Unassembled WGS sequence"/>
</dbReference>
<dbReference type="RefSeq" id="WP_093606537.1">
    <property type="nucleotide sequence ID" value="NZ_FNFF01000001.1"/>
</dbReference>
<keyword evidence="1" id="KW-0472">Membrane</keyword>
<name>A0A1G8T225_9ACTN</name>
<evidence type="ECO:0000256" key="1">
    <source>
        <dbReference type="SAM" id="Phobius"/>
    </source>
</evidence>
<organism evidence="2 3">
    <name type="scientific">Streptomyces indicus</name>
    <dbReference type="NCBI Taxonomy" id="417292"/>
    <lineage>
        <taxon>Bacteria</taxon>
        <taxon>Bacillati</taxon>
        <taxon>Actinomycetota</taxon>
        <taxon>Actinomycetes</taxon>
        <taxon>Kitasatosporales</taxon>
        <taxon>Streptomycetaceae</taxon>
        <taxon>Streptomyces</taxon>
    </lineage>
</organism>
<dbReference type="EMBL" id="FNFF01000001">
    <property type="protein sequence ID" value="SDJ35491.1"/>
    <property type="molecule type" value="Genomic_DNA"/>
</dbReference>
<evidence type="ECO:0000313" key="3">
    <source>
        <dbReference type="Proteomes" id="UP000199155"/>
    </source>
</evidence>
<sequence>MNGGIPPLRDRHLAAGFVLVMYTFIGAFASALFAVGLTGSGGWTAAAAFAGGALGTAFGAWQLRRTPEAERADDAPK</sequence>
<dbReference type="AlphaFoldDB" id="A0A1G8T225"/>
<feature type="transmembrane region" description="Helical" evidence="1">
    <location>
        <begin position="41"/>
        <end position="61"/>
    </location>
</feature>